<evidence type="ECO:0000313" key="1">
    <source>
        <dbReference type="EMBL" id="CAD9377016.1"/>
    </source>
</evidence>
<sequence length="197" mass="21629">MALSDEDHKQLMTYNPEEGGAPPTFYQEYVQQILATIKENADQEFKAIWAQNRAESTFKVDLTRRLSGKINQMQDSIQSNFAAVMTDEERDQLVRTVLAKAVPPLILQRIGVDGVLSRVPANYVGAIVGAWVASNFVYRHGMTATEVAFFCFMRSLLKEGPGPDAGAALTNGGEDAKRKASDAIETMAPKLQKTSSV</sequence>
<dbReference type="AlphaFoldDB" id="A0A7S2ATQ0"/>
<gene>
    <name evidence="1" type="ORF">AAND1436_LOCUS6603</name>
</gene>
<name>A0A7S2ATQ0_9DINO</name>
<dbReference type="EMBL" id="HBGQ01013413">
    <property type="protein sequence ID" value="CAD9377016.1"/>
    <property type="molecule type" value="Transcribed_RNA"/>
</dbReference>
<protein>
    <submittedName>
        <fullName evidence="1">Uncharacterized protein</fullName>
    </submittedName>
</protein>
<accession>A0A7S2ATQ0</accession>
<proteinExistence type="predicted"/>
<organism evidence="1">
    <name type="scientific">Alexandrium andersonii</name>
    <dbReference type="NCBI Taxonomy" id="327968"/>
    <lineage>
        <taxon>Eukaryota</taxon>
        <taxon>Sar</taxon>
        <taxon>Alveolata</taxon>
        <taxon>Dinophyceae</taxon>
        <taxon>Gonyaulacales</taxon>
        <taxon>Pyrocystaceae</taxon>
        <taxon>Alexandrium</taxon>
    </lineage>
</organism>
<reference evidence="1" key="1">
    <citation type="submission" date="2021-01" db="EMBL/GenBank/DDBJ databases">
        <authorList>
            <person name="Corre E."/>
            <person name="Pelletier E."/>
            <person name="Niang G."/>
            <person name="Scheremetjew M."/>
            <person name="Finn R."/>
            <person name="Kale V."/>
            <person name="Holt S."/>
            <person name="Cochrane G."/>
            <person name="Meng A."/>
            <person name="Brown T."/>
            <person name="Cohen L."/>
        </authorList>
    </citation>
    <scope>NUCLEOTIDE SEQUENCE</scope>
    <source>
        <strain evidence="1">CCMP2222</strain>
    </source>
</reference>